<dbReference type="InterPro" id="IPR001647">
    <property type="entry name" value="HTH_TetR"/>
</dbReference>
<dbReference type="Pfam" id="PF00440">
    <property type="entry name" value="TetR_N"/>
    <property type="match status" value="1"/>
</dbReference>
<feature type="domain" description="HTH tetR-type" evidence="3">
    <location>
        <begin position="1"/>
        <end position="55"/>
    </location>
</feature>
<dbReference type="PROSITE" id="PS50977">
    <property type="entry name" value="HTH_TETR_2"/>
    <property type="match status" value="1"/>
</dbReference>
<evidence type="ECO:0000313" key="4">
    <source>
        <dbReference type="EMBL" id="MFH5211939.1"/>
    </source>
</evidence>
<dbReference type="InterPro" id="IPR050109">
    <property type="entry name" value="HTH-type_TetR-like_transc_reg"/>
</dbReference>
<dbReference type="EMBL" id="JBIMSO010000140">
    <property type="protein sequence ID" value="MFH5211939.1"/>
    <property type="molecule type" value="Genomic_DNA"/>
</dbReference>
<dbReference type="Proteomes" id="UP001609219">
    <property type="component" value="Unassembled WGS sequence"/>
</dbReference>
<name>A0ABW7KKN5_9NOCA</name>
<dbReference type="PROSITE" id="PS01081">
    <property type="entry name" value="HTH_TETR_1"/>
    <property type="match status" value="1"/>
</dbReference>
<feature type="DNA-binding region" description="H-T-H motif" evidence="2">
    <location>
        <begin position="18"/>
        <end position="37"/>
    </location>
</feature>
<dbReference type="PANTHER" id="PTHR30055:SF223">
    <property type="entry name" value="HTH-TYPE TRANSCRIPTIONAL REGULATOR UIDR"/>
    <property type="match status" value="1"/>
</dbReference>
<organism evidence="6 8">
    <name type="scientific">Antrihabitans spumae</name>
    <dbReference type="NCBI Taxonomy" id="3373370"/>
    <lineage>
        <taxon>Bacteria</taxon>
        <taxon>Bacillati</taxon>
        <taxon>Actinomycetota</taxon>
        <taxon>Actinomycetes</taxon>
        <taxon>Mycobacteriales</taxon>
        <taxon>Nocardiaceae</taxon>
        <taxon>Antrihabitans</taxon>
    </lineage>
</organism>
<evidence type="ECO:0000313" key="8">
    <source>
        <dbReference type="Proteomes" id="UP001609176"/>
    </source>
</evidence>
<dbReference type="Proteomes" id="UP001609175">
    <property type="component" value="Unassembled WGS sequence"/>
</dbReference>
<evidence type="ECO:0000259" key="3">
    <source>
        <dbReference type="PROSITE" id="PS50977"/>
    </source>
</evidence>
<dbReference type="InterPro" id="IPR009057">
    <property type="entry name" value="Homeodomain-like_sf"/>
</dbReference>
<keyword evidence="9" id="KW-1185">Reference proteome</keyword>
<dbReference type="Gene3D" id="1.10.357.10">
    <property type="entry name" value="Tetracycline Repressor, domain 2"/>
    <property type="match status" value="1"/>
</dbReference>
<evidence type="ECO:0000313" key="9">
    <source>
        <dbReference type="Proteomes" id="UP001609219"/>
    </source>
</evidence>
<dbReference type="InterPro" id="IPR041669">
    <property type="entry name" value="TetR_C_15"/>
</dbReference>
<dbReference type="EMBL" id="JBIMSP010000013">
    <property type="protein sequence ID" value="MFH5242347.1"/>
    <property type="molecule type" value="Genomic_DNA"/>
</dbReference>
<accession>A0ABW7KKN5</accession>
<evidence type="ECO:0000256" key="1">
    <source>
        <dbReference type="ARBA" id="ARBA00023125"/>
    </source>
</evidence>
<comment type="caution">
    <text evidence="6">The sequence shown here is derived from an EMBL/GenBank/DDBJ whole genome shotgun (WGS) entry which is preliminary data.</text>
</comment>
<sequence length="188" mass="21140">MVLEAAAQLFTREGLGTTTNRIAERAGVSIGTVYQYFPNKHALLRALAERHIVEACRQLDTVFAQLRREDPPFDTAMRAILDVIVAVHRDRPALHALMHRLAPRSPADLEALRAMEEHITGEVEYHLRRTERGGDDPALTAQTVFHAVDAHVHRVLTRHTLDVDHLQDLVQRLLPAPATPEVGRPRDL</sequence>
<evidence type="ECO:0000313" key="5">
    <source>
        <dbReference type="EMBL" id="MFH5230925.1"/>
    </source>
</evidence>
<dbReference type="EMBL" id="JBIMSN010000094">
    <property type="protein sequence ID" value="MFH5230925.1"/>
    <property type="molecule type" value="Genomic_DNA"/>
</dbReference>
<protein>
    <submittedName>
        <fullName evidence="6">TetR/AcrR family transcriptional regulator</fullName>
    </submittedName>
</protein>
<dbReference type="Pfam" id="PF17918">
    <property type="entry name" value="TetR_C_15"/>
    <property type="match status" value="1"/>
</dbReference>
<dbReference type="PANTHER" id="PTHR30055">
    <property type="entry name" value="HTH-TYPE TRANSCRIPTIONAL REGULATOR RUTR"/>
    <property type="match status" value="1"/>
</dbReference>
<gene>
    <name evidence="6" type="ORF">ACHIPV_10675</name>
    <name evidence="4" type="ORF">ACHIPZ_27610</name>
    <name evidence="5" type="ORF">ACHIRB_20515</name>
</gene>
<evidence type="ECO:0000313" key="7">
    <source>
        <dbReference type="Proteomes" id="UP001609175"/>
    </source>
</evidence>
<evidence type="ECO:0000256" key="2">
    <source>
        <dbReference type="PROSITE-ProRule" id="PRU00335"/>
    </source>
</evidence>
<dbReference type="RefSeq" id="WP_395118924.1">
    <property type="nucleotide sequence ID" value="NZ_JBIMSN010000094.1"/>
</dbReference>
<dbReference type="SUPFAM" id="SSF46689">
    <property type="entry name" value="Homeodomain-like"/>
    <property type="match status" value="1"/>
</dbReference>
<proteinExistence type="predicted"/>
<keyword evidence="1 2" id="KW-0238">DNA-binding</keyword>
<evidence type="ECO:0000313" key="6">
    <source>
        <dbReference type="EMBL" id="MFH5242347.1"/>
    </source>
</evidence>
<dbReference type="Proteomes" id="UP001609176">
    <property type="component" value="Unassembled WGS sequence"/>
</dbReference>
<dbReference type="InterPro" id="IPR023772">
    <property type="entry name" value="DNA-bd_HTH_TetR-type_CS"/>
</dbReference>
<reference evidence="7 8" key="1">
    <citation type="submission" date="2024-10" db="EMBL/GenBank/DDBJ databases">
        <authorList>
            <person name="Riesco R."/>
        </authorList>
    </citation>
    <scope>NUCLEOTIDE SEQUENCE [LARGE SCALE GENOMIC DNA]</scope>
    <source>
        <strain evidence="6 8">NCIMB 15448</strain>
        <strain evidence="4 7">NCIMB 15449</strain>
        <strain evidence="5 9">NCIMB 15450</strain>
    </source>
</reference>
<dbReference type="PRINTS" id="PR00455">
    <property type="entry name" value="HTHTETR"/>
</dbReference>